<reference evidence="2 3" key="1">
    <citation type="submission" date="2023-08" db="EMBL/GenBank/DDBJ databases">
        <title>A Necator americanus chromosomal reference genome.</title>
        <authorList>
            <person name="Ilik V."/>
            <person name="Petrzelkova K.J."/>
            <person name="Pardy F."/>
            <person name="Fuh T."/>
            <person name="Niatou-Singa F.S."/>
            <person name="Gouil Q."/>
            <person name="Baker L."/>
            <person name="Ritchie M.E."/>
            <person name="Jex A.R."/>
            <person name="Gazzola D."/>
            <person name="Li H."/>
            <person name="Toshio Fujiwara R."/>
            <person name="Zhan B."/>
            <person name="Aroian R.V."/>
            <person name="Pafco B."/>
            <person name="Schwarz E.M."/>
        </authorList>
    </citation>
    <scope>NUCLEOTIDE SEQUENCE [LARGE SCALE GENOMIC DNA]</scope>
    <source>
        <strain evidence="2 3">Aroian</strain>
        <tissue evidence="2">Whole animal</tissue>
    </source>
</reference>
<dbReference type="EMBL" id="JAVFWL010000004">
    <property type="protein sequence ID" value="KAK6751789.1"/>
    <property type="molecule type" value="Genomic_DNA"/>
</dbReference>
<protein>
    <submittedName>
        <fullName evidence="2">Uncharacterized protein</fullName>
    </submittedName>
</protein>
<accession>A0ABR1DMW4</accession>
<evidence type="ECO:0000313" key="3">
    <source>
        <dbReference type="Proteomes" id="UP001303046"/>
    </source>
</evidence>
<organism evidence="2 3">
    <name type="scientific">Necator americanus</name>
    <name type="common">Human hookworm</name>
    <dbReference type="NCBI Taxonomy" id="51031"/>
    <lineage>
        <taxon>Eukaryota</taxon>
        <taxon>Metazoa</taxon>
        <taxon>Ecdysozoa</taxon>
        <taxon>Nematoda</taxon>
        <taxon>Chromadorea</taxon>
        <taxon>Rhabditida</taxon>
        <taxon>Rhabditina</taxon>
        <taxon>Rhabditomorpha</taxon>
        <taxon>Strongyloidea</taxon>
        <taxon>Ancylostomatidae</taxon>
        <taxon>Bunostominae</taxon>
        <taxon>Necator</taxon>
    </lineage>
</organism>
<dbReference type="Proteomes" id="UP001303046">
    <property type="component" value="Unassembled WGS sequence"/>
</dbReference>
<sequence length="76" mass="8771">MYDQFDLLSIITTVPIRETVFSIEEEAQIRALKDSELTKPSHCSSNRLYAEEQRQKDIQPDKPTSAFDSSTKYLSE</sequence>
<gene>
    <name evidence="2" type="primary">Necator_chrIV.g16593</name>
    <name evidence="2" type="ORF">RB195_003296</name>
</gene>
<proteinExistence type="predicted"/>
<evidence type="ECO:0000313" key="2">
    <source>
        <dbReference type="EMBL" id="KAK6751789.1"/>
    </source>
</evidence>
<feature type="compositionally biased region" description="Basic and acidic residues" evidence="1">
    <location>
        <begin position="49"/>
        <end position="60"/>
    </location>
</feature>
<feature type="region of interest" description="Disordered" evidence="1">
    <location>
        <begin position="39"/>
        <end position="76"/>
    </location>
</feature>
<feature type="compositionally biased region" description="Polar residues" evidence="1">
    <location>
        <begin position="66"/>
        <end position="76"/>
    </location>
</feature>
<evidence type="ECO:0000256" key="1">
    <source>
        <dbReference type="SAM" id="MobiDB-lite"/>
    </source>
</evidence>
<keyword evidence="3" id="KW-1185">Reference proteome</keyword>
<comment type="caution">
    <text evidence="2">The sequence shown here is derived from an EMBL/GenBank/DDBJ whole genome shotgun (WGS) entry which is preliminary data.</text>
</comment>
<name>A0ABR1DMW4_NECAM</name>